<protein>
    <submittedName>
        <fullName evidence="1">Uncharacterized protein</fullName>
    </submittedName>
</protein>
<organism evidence="1 2">
    <name type="scientific">Desulfuribacillus stibiiarsenatis</name>
    <dbReference type="NCBI Taxonomy" id="1390249"/>
    <lineage>
        <taxon>Bacteria</taxon>
        <taxon>Bacillati</taxon>
        <taxon>Bacillota</taxon>
        <taxon>Desulfuribacillia</taxon>
        <taxon>Desulfuribacillales</taxon>
        <taxon>Desulfuribacillaceae</taxon>
        <taxon>Desulfuribacillus</taxon>
    </lineage>
</organism>
<dbReference type="EMBL" id="MJAT01000035">
    <property type="protein sequence ID" value="OEH85007.1"/>
    <property type="molecule type" value="Genomic_DNA"/>
</dbReference>
<dbReference type="Proteomes" id="UP000095255">
    <property type="component" value="Unassembled WGS sequence"/>
</dbReference>
<dbReference type="OrthoDB" id="2931685at2"/>
<gene>
    <name evidence="1" type="ORF">BHU72_07410</name>
</gene>
<dbReference type="AlphaFoldDB" id="A0A1E5L4G0"/>
<evidence type="ECO:0000313" key="2">
    <source>
        <dbReference type="Proteomes" id="UP000095255"/>
    </source>
</evidence>
<reference evidence="1 2" key="1">
    <citation type="submission" date="2016-09" db="EMBL/GenBank/DDBJ databases">
        <title>Desulfuribacillus arsenicus sp. nov., an obligately anaerobic, dissimilatory arsenic- and antimonate-reducing bacterium isolated from anoxic sediments.</title>
        <authorList>
            <person name="Abin C.A."/>
            <person name="Hollibaugh J.T."/>
        </authorList>
    </citation>
    <scope>NUCLEOTIDE SEQUENCE [LARGE SCALE GENOMIC DNA]</scope>
    <source>
        <strain evidence="1 2">MLFW-2</strain>
    </source>
</reference>
<sequence>MDWHELNDLGDQLRDIGHRRRELAEKIVSEVEEGDQEESIHLYQELSSLSNSAIELMTKQKRMIEQKIKRLQ</sequence>
<evidence type="ECO:0000313" key="1">
    <source>
        <dbReference type="EMBL" id="OEH85007.1"/>
    </source>
</evidence>
<proteinExistence type="predicted"/>
<name>A0A1E5L4G0_9FIRM</name>
<comment type="caution">
    <text evidence="1">The sequence shown here is derived from an EMBL/GenBank/DDBJ whole genome shotgun (WGS) entry which is preliminary data.</text>
</comment>
<dbReference type="RefSeq" id="WP_069702742.1">
    <property type="nucleotide sequence ID" value="NZ_MJAT01000035.1"/>
</dbReference>
<accession>A0A1E5L4G0</accession>
<keyword evidence="2" id="KW-1185">Reference proteome</keyword>